<dbReference type="InterPro" id="IPR002902">
    <property type="entry name" value="GNK2"/>
</dbReference>
<evidence type="ECO:0000256" key="2">
    <source>
        <dbReference type="ARBA" id="ARBA00022527"/>
    </source>
</evidence>
<evidence type="ECO:0000256" key="7">
    <source>
        <dbReference type="ARBA" id="ARBA00022741"/>
    </source>
</evidence>
<evidence type="ECO:0000256" key="3">
    <source>
        <dbReference type="ARBA" id="ARBA00022679"/>
    </source>
</evidence>
<dbReference type="InterPro" id="IPR000719">
    <property type="entry name" value="Prot_kinase_dom"/>
</dbReference>
<dbReference type="Pfam" id="PF00069">
    <property type="entry name" value="Pkinase"/>
    <property type="match status" value="1"/>
</dbReference>
<keyword evidence="5" id="KW-0732">Signal</keyword>
<evidence type="ECO:0000259" key="14">
    <source>
        <dbReference type="PROSITE" id="PS50011"/>
    </source>
</evidence>
<evidence type="ECO:0000256" key="13">
    <source>
        <dbReference type="PROSITE-ProRule" id="PRU10141"/>
    </source>
</evidence>
<dbReference type="GO" id="GO:0042742">
    <property type="term" value="P:defense response to bacterium"/>
    <property type="evidence" value="ECO:0007669"/>
    <property type="project" value="TreeGrafter"/>
</dbReference>
<evidence type="ECO:0000256" key="5">
    <source>
        <dbReference type="ARBA" id="ARBA00022729"/>
    </source>
</evidence>
<dbReference type="GO" id="GO:0005886">
    <property type="term" value="C:plasma membrane"/>
    <property type="evidence" value="ECO:0007669"/>
    <property type="project" value="TreeGrafter"/>
</dbReference>
<dbReference type="InterPro" id="IPR017441">
    <property type="entry name" value="Protein_kinase_ATP_BS"/>
</dbReference>
<evidence type="ECO:0000256" key="11">
    <source>
        <dbReference type="ARBA" id="ARBA00023136"/>
    </source>
</evidence>
<evidence type="ECO:0000256" key="4">
    <source>
        <dbReference type="ARBA" id="ARBA00022692"/>
    </source>
</evidence>
<dbReference type="EMBL" id="VEPZ02001427">
    <property type="protein sequence ID" value="KAE8673475.1"/>
    <property type="molecule type" value="Genomic_DNA"/>
</dbReference>
<proteinExistence type="predicted"/>
<dbReference type="InterPro" id="IPR038408">
    <property type="entry name" value="GNK2_sf"/>
</dbReference>
<keyword evidence="7 13" id="KW-0547">Nucleotide-binding</keyword>
<comment type="caution">
    <text evidence="16">The sequence shown here is derived from an EMBL/GenBank/DDBJ whole genome shotgun (WGS) entry which is preliminary data.</text>
</comment>
<evidence type="ECO:0000259" key="15">
    <source>
        <dbReference type="PROSITE" id="PS51473"/>
    </source>
</evidence>
<dbReference type="PANTHER" id="PTHR27002:SF1050">
    <property type="entry name" value="CYSTEINE-RICH RECEPTOR-LIKE PROTEIN KINASE 5"/>
    <property type="match status" value="1"/>
</dbReference>
<accession>A0A6A2Y0H1</accession>
<evidence type="ECO:0000256" key="12">
    <source>
        <dbReference type="ARBA" id="ARBA00023170"/>
    </source>
</evidence>
<dbReference type="AlphaFoldDB" id="A0A6A2Y0H1"/>
<protein>
    <submittedName>
        <fullName evidence="16">Uncharacterized protein</fullName>
    </submittedName>
</protein>
<keyword evidence="3" id="KW-0808">Transferase</keyword>
<dbReference type="Gene3D" id="3.30.430.20">
    <property type="entry name" value="Gnk2 domain, C-X8-C-X2-C motif"/>
    <property type="match status" value="1"/>
</dbReference>
<keyword evidence="2" id="KW-0723">Serine/threonine-protein kinase</keyword>
<reference evidence="16" key="1">
    <citation type="submission" date="2019-09" db="EMBL/GenBank/DDBJ databases">
        <title>Draft genome information of white flower Hibiscus syriacus.</title>
        <authorList>
            <person name="Kim Y.-M."/>
        </authorList>
    </citation>
    <scope>NUCLEOTIDE SEQUENCE [LARGE SCALE GENOMIC DNA]</scope>
    <source>
        <strain evidence="16">YM2019G1</strain>
    </source>
</reference>
<dbReference type="PROSITE" id="PS51473">
    <property type="entry name" value="GNK2"/>
    <property type="match status" value="1"/>
</dbReference>
<keyword evidence="9 13" id="KW-0067">ATP-binding</keyword>
<evidence type="ECO:0000256" key="6">
    <source>
        <dbReference type="ARBA" id="ARBA00022737"/>
    </source>
</evidence>
<keyword evidence="12" id="KW-0675">Receptor</keyword>
<dbReference type="PANTHER" id="PTHR27002">
    <property type="entry name" value="RECEPTOR-LIKE SERINE/THREONINE-PROTEIN KINASE SD1-8"/>
    <property type="match status" value="1"/>
</dbReference>
<dbReference type="Pfam" id="PF01657">
    <property type="entry name" value="Stress-antifung"/>
    <property type="match status" value="1"/>
</dbReference>
<evidence type="ECO:0000313" key="16">
    <source>
        <dbReference type="EMBL" id="KAE8673475.1"/>
    </source>
</evidence>
<organism evidence="16 17">
    <name type="scientific">Hibiscus syriacus</name>
    <name type="common">Rose of Sharon</name>
    <dbReference type="NCBI Taxonomy" id="106335"/>
    <lineage>
        <taxon>Eukaryota</taxon>
        <taxon>Viridiplantae</taxon>
        <taxon>Streptophyta</taxon>
        <taxon>Embryophyta</taxon>
        <taxon>Tracheophyta</taxon>
        <taxon>Spermatophyta</taxon>
        <taxon>Magnoliopsida</taxon>
        <taxon>eudicotyledons</taxon>
        <taxon>Gunneridae</taxon>
        <taxon>Pentapetalae</taxon>
        <taxon>rosids</taxon>
        <taxon>malvids</taxon>
        <taxon>Malvales</taxon>
        <taxon>Malvaceae</taxon>
        <taxon>Malvoideae</taxon>
        <taxon>Hibiscus</taxon>
    </lineage>
</organism>
<evidence type="ECO:0000256" key="9">
    <source>
        <dbReference type="ARBA" id="ARBA00022840"/>
    </source>
</evidence>
<name>A0A6A2Y0H1_HIBSY</name>
<keyword evidence="8" id="KW-0418">Kinase</keyword>
<dbReference type="InterPro" id="IPR011009">
    <property type="entry name" value="Kinase-like_dom_sf"/>
</dbReference>
<keyword evidence="11" id="KW-0472">Membrane</keyword>
<feature type="domain" description="Gnk2-homologous" evidence="15">
    <location>
        <begin position="1"/>
        <end position="82"/>
    </location>
</feature>
<gene>
    <name evidence="16" type="ORF">F3Y22_tig00111783pilonHSYRG00451</name>
</gene>
<keyword evidence="6" id="KW-0677">Repeat</keyword>
<feature type="binding site" evidence="13">
    <location>
        <position position="149"/>
    </location>
    <ligand>
        <name>ATP</name>
        <dbReference type="ChEBI" id="CHEBI:30616"/>
    </ligand>
</feature>
<dbReference type="CDD" id="cd23509">
    <property type="entry name" value="Gnk2-like"/>
    <property type="match status" value="1"/>
</dbReference>
<keyword evidence="10" id="KW-1133">Transmembrane helix</keyword>
<evidence type="ECO:0000256" key="1">
    <source>
        <dbReference type="ARBA" id="ARBA00004167"/>
    </source>
</evidence>
<keyword evidence="17" id="KW-1185">Reference proteome</keyword>
<evidence type="ECO:0000256" key="10">
    <source>
        <dbReference type="ARBA" id="ARBA00022989"/>
    </source>
</evidence>
<comment type="subcellular location">
    <subcellularLocation>
        <location evidence="1">Membrane</location>
        <topology evidence="1">Single-pass membrane protein</topology>
    </subcellularLocation>
</comment>
<dbReference type="GO" id="GO:0005524">
    <property type="term" value="F:ATP binding"/>
    <property type="evidence" value="ECO:0007669"/>
    <property type="project" value="UniProtKB-UniRule"/>
</dbReference>
<dbReference type="GO" id="GO:0004674">
    <property type="term" value="F:protein serine/threonine kinase activity"/>
    <property type="evidence" value="ECO:0007669"/>
    <property type="project" value="UniProtKB-KW"/>
</dbReference>
<evidence type="ECO:0000256" key="8">
    <source>
        <dbReference type="ARBA" id="ARBA00022777"/>
    </source>
</evidence>
<dbReference type="Gene3D" id="3.30.200.20">
    <property type="entry name" value="Phosphorylase Kinase, domain 1"/>
    <property type="match status" value="1"/>
</dbReference>
<dbReference type="PROSITE" id="PS00107">
    <property type="entry name" value="PROTEIN_KINASE_ATP"/>
    <property type="match status" value="1"/>
</dbReference>
<dbReference type="Proteomes" id="UP000436088">
    <property type="component" value="Unassembled WGS sequence"/>
</dbReference>
<dbReference type="Gene3D" id="1.10.510.10">
    <property type="entry name" value="Transferase(Phosphotransferase) domain 1"/>
    <property type="match status" value="1"/>
</dbReference>
<dbReference type="PROSITE" id="PS50011">
    <property type="entry name" value="PROTEIN_KINASE_DOM"/>
    <property type="match status" value="1"/>
</dbReference>
<sequence>MSETATLAANTPPGAKKFAARATPANLSSVQTLYSLGQCTPDLSSSDCDRCLRFAIGNLRRGSQGGRVLSPSCNVRYEIYPFYNQTGVAPPPAPTSGGNGNGRRSWPIDTLWYSVMQQDNFSDANKLGEGAFGDVYKGVLPNKQEIAVKRLSRGSGQGAEEFKNEVVSCKTRPTGLVETVQDNRRDCSWYALSACGFSAANHPRDLKANILLDGDMNPKISDFGMARISGSIKLKEPQKVVGTYGYMSPEYAMHGQFSVKSDAYSFGVLVLEIISGQSGWKRMGTRYLRLPTMLLNNVGFTCSLVEFTLLVLLEWLLACNLLF</sequence>
<keyword evidence="4" id="KW-0812">Transmembrane</keyword>
<dbReference type="SUPFAM" id="SSF56112">
    <property type="entry name" value="Protein kinase-like (PK-like)"/>
    <property type="match status" value="1"/>
</dbReference>
<feature type="domain" description="Protein kinase" evidence="14">
    <location>
        <begin position="7"/>
        <end position="323"/>
    </location>
</feature>
<evidence type="ECO:0000313" key="17">
    <source>
        <dbReference type="Proteomes" id="UP000436088"/>
    </source>
</evidence>